<accession>A0A9P9IHI5</accession>
<dbReference type="Proteomes" id="UP000700596">
    <property type="component" value="Unassembled WGS sequence"/>
</dbReference>
<protein>
    <submittedName>
        <fullName evidence="1">Uncharacterized protein</fullName>
    </submittedName>
</protein>
<gene>
    <name evidence="1" type="ORF">B0J11DRAFT_70062</name>
</gene>
<name>A0A9P9IHI5_9PLEO</name>
<dbReference type="AlphaFoldDB" id="A0A9P9IHI5"/>
<organism evidence="1 2">
    <name type="scientific">Dendryphion nanum</name>
    <dbReference type="NCBI Taxonomy" id="256645"/>
    <lineage>
        <taxon>Eukaryota</taxon>
        <taxon>Fungi</taxon>
        <taxon>Dikarya</taxon>
        <taxon>Ascomycota</taxon>
        <taxon>Pezizomycotina</taxon>
        <taxon>Dothideomycetes</taxon>
        <taxon>Pleosporomycetidae</taxon>
        <taxon>Pleosporales</taxon>
        <taxon>Torulaceae</taxon>
        <taxon>Dendryphion</taxon>
    </lineage>
</organism>
<reference evidence="1" key="1">
    <citation type="journal article" date="2021" name="Nat. Commun.">
        <title>Genetic determinants of endophytism in the Arabidopsis root mycobiome.</title>
        <authorList>
            <person name="Mesny F."/>
            <person name="Miyauchi S."/>
            <person name="Thiergart T."/>
            <person name="Pickel B."/>
            <person name="Atanasova L."/>
            <person name="Karlsson M."/>
            <person name="Huettel B."/>
            <person name="Barry K.W."/>
            <person name="Haridas S."/>
            <person name="Chen C."/>
            <person name="Bauer D."/>
            <person name="Andreopoulos W."/>
            <person name="Pangilinan J."/>
            <person name="LaButti K."/>
            <person name="Riley R."/>
            <person name="Lipzen A."/>
            <person name="Clum A."/>
            <person name="Drula E."/>
            <person name="Henrissat B."/>
            <person name="Kohler A."/>
            <person name="Grigoriev I.V."/>
            <person name="Martin F.M."/>
            <person name="Hacquard S."/>
        </authorList>
    </citation>
    <scope>NUCLEOTIDE SEQUENCE</scope>
    <source>
        <strain evidence="1">MPI-CAGE-CH-0243</strain>
    </source>
</reference>
<proteinExistence type="predicted"/>
<dbReference type="EMBL" id="JAGMWT010000011">
    <property type="protein sequence ID" value="KAH7119779.1"/>
    <property type="molecule type" value="Genomic_DNA"/>
</dbReference>
<comment type="caution">
    <text evidence="1">The sequence shown here is derived from an EMBL/GenBank/DDBJ whole genome shotgun (WGS) entry which is preliminary data.</text>
</comment>
<keyword evidence="2" id="KW-1185">Reference proteome</keyword>
<evidence type="ECO:0000313" key="1">
    <source>
        <dbReference type="EMBL" id="KAH7119779.1"/>
    </source>
</evidence>
<evidence type="ECO:0000313" key="2">
    <source>
        <dbReference type="Proteomes" id="UP000700596"/>
    </source>
</evidence>
<sequence length="224" mass="24837">MCVLYNALTSNRIEYLRGKVPFLISNSESCGHITVVRISFHLCQNIRLITHMIYLLRYSALQITPSKNPKCAHNSSYAPPEFPELPEVFGPAGAGDDLGVCPADGVGVGAGRIDATAAMEKAGEGILRGAFASVVLCECEIDYWSGRPDGVKRREIEKREEKKSVEYRPMLWSIPSTSSPSKSYILLPLLLRASLLLSPSNSRFAPLHSHYVIPRHSVKRIQRQ</sequence>